<reference evidence="3" key="1">
    <citation type="journal article" date="2019" name="Int. J. Syst. Evol. Microbiol.">
        <title>The Global Catalogue of Microorganisms (GCM) 10K type strain sequencing project: providing services to taxonomists for standard genome sequencing and annotation.</title>
        <authorList>
            <consortium name="The Broad Institute Genomics Platform"/>
            <consortium name="The Broad Institute Genome Sequencing Center for Infectious Disease"/>
            <person name="Wu L."/>
            <person name="Ma J."/>
        </authorList>
    </citation>
    <scope>NUCLEOTIDE SEQUENCE [LARGE SCALE GENOMIC DNA]</scope>
    <source>
        <strain evidence="3">CGMCC 4.7357</strain>
    </source>
</reference>
<dbReference type="PIRSF" id="PIRSF029033">
    <property type="entry name" value="UCP029033"/>
    <property type="match status" value="1"/>
</dbReference>
<dbReference type="RefSeq" id="WP_380080027.1">
    <property type="nucleotide sequence ID" value="NZ_JBHSGO010000213.1"/>
</dbReference>
<evidence type="ECO:0000313" key="3">
    <source>
        <dbReference type="Proteomes" id="UP001596020"/>
    </source>
</evidence>
<dbReference type="Gene3D" id="3.30.70.2970">
    <property type="entry name" value="Protein of unknown function (DUF541), domain 2"/>
    <property type="match status" value="1"/>
</dbReference>
<dbReference type="InterPro" id="IPR007497">
    <property type="entry name" value="SIMPL/DUF541"/>
</dbReference>
<name>A0ABV9K910_9PORP</name>
<dbReference type="Gene3D" id="3.30.110.170">
    <property type="entry name" value="Protein of unknown function (DUF541), domain 1"/>
    <property type="match status" value="1"/>
</dbReference>
<evidence type="ECO:0000313" key="2">
    <source>
        <dbReference type="EMBL" id="MFC4666702.1"/>
    </source>
</evidence>
<dbReference type="InterPro" id="IPR016907">
    <property type="entry name" value="UCP029033"/>
</dbReference>
<proteinExistence type="predicted"/>
<dbReference type="PANTHER" id="PTHR34387:SF2">
    <property type="entry name" value="SLR1258 PROTEIN"/>
    <property type="match status" value="1"/>
</dbReference>
<keyword evidence="1" id="KW-1133">Transmembrane helix</keyword>
<keyword evidence="1" id="KW-0472">Membrane</keyword>
<dbReference type="Proteomes" id="UP001596020">
    <property type="component" value="Unassembled WGS sequence"/>
</dbReference>
<comment type="caution">
    <text evidence="2">The sequence shown here is derived from an EMBL/GenBank/DDBJ whole genome shotgun (WGS) entry which is preliminary data.</text>
</comment>
<keyword evidence="3" id="KW-1185">Reference proteome</keyword>
<gene>
    <name evidence="2" type="ORF">ACFO3G_08855</name>
</gene>
<dbReference type="InterPro" id="IPR052022">
    <property type="entry name" value="26kDa_periplasmic_antigen"/>
</dbReference>
<protein>
    <submittedName>
        <fullName evidence="2">SIMPL domain-containing protein</fullName>
    </submittedName>
</protein>
<keyword evidence="1" id="KW-0812">Transmembrane</keyword>
<feature type="transmembrane region" description="Helical" evidence="1">
    <location>
        <begin position="6"/>
        <end position="27"/>
    </location>
</feature>
<evidence type="ECO:0000256" key="1">
    <source>
        <dbReference type="SAM" id="Phobius"/>
    </source>
</evidence>
<dbReference type="PANTHER" id="PTHR34387">
    <property type="entry name" value="SLR1258 PROTEIN"/>
    <property type="match status" value="1"/>
</dbReference>
<accession>A0ABV9K910</accession>
<organism evidence="2 3">
    <name type="scientific">Falsiporphyromonas endometrii</name>
    <dbReference type="NCBI Taxonomy" id="1387297"/>
    <lineage>
        <taxon>Bacteria</taxon>
        <taxon>Pseudomonadati</taxon>
        <taxon>Bacteroidota</taxon>
        <taxon>Bacteroidia</taxon>
        <taxon>Bacteroidales</taxon>
        <taxon>Porphyromonadaceae</taxon>
        <taxon>Falsiporphyromonas</taxon>
    </lineage>
</organism>
<dbReference type="Pfam" id="PF04402">
    <property type="entry name" value="SIMPL"/>
    <property type="match status" value="1"/>
</dbReference>
<dbReference type="EMBL" id="JBHSGO010000213">
    <property type="protein sequence ID" value="MFC4666702.1"/>
    <property type="molecule type" value="Genomic_DNA"/>
</dbReference>
<sequence length="241" mass="26955">MEKKNVIVSLIIGCAFVIGLSVFGYNVSKLKRPDKRIAVTGMAERNFKSDLAVWTATYEVRAADIQQGYKLMEESKKVVNEFLNAQKITSQMVEYGAIQLEREYNKDNYCDNKTFVGYLLKQSFTVTSKDIDQIDKLSRDVSQVIKDGVEISSQTPNYFYTKLNELKVEMLKEASSDAKKRADVIAEGSGSHVGKLQKADQGVFQIVGLNSNEDYSWGGSFNTSSKEKTASVTIKATYSLK</sequence>